<dbReference type="PANTHER" id="PTHR45641:SF1">
    <property type="entry name" value="AAA+ ATPASE DOMAIN-CONTAINING PROTEIN"/>
    <property type="match status" value="1"/>
</dbReference>
<evidence type="ECO:0000313" key="4">
    <source>
        <dbReference type="EMBL" id="ETO12025.1"/>
    </source>
</evidence>
<dbReference type="AlphaFoldDB" id="X6MG49"/>
<dbReference type="EMBL" id="ASPP01021808">
    <property type="protein sequence ID" value="ETO12025.1"/>
    <property type="molecule type" value="Genomic_DNA"/>
</dbReference>
<evidence type="ECO:0000256" key="3">
    <source>
        <dbReference type="PROSITE-ProRule" id="PRU00339"/>
    </source>
</evidence>
<keyword evidence="1" id="KW-0677">Repeat</keyword>
<keyword evidence="2 3" id="KW-0802">TPR repeat</keyword>
<proteinExistence type="predicted"/>
<feature type="repeat" description="TPR" evidence="3">
    <location>
        <begin position="84"/>
        <end position="117"/>
    </location>
</feature>
<dbReference type="Proteomes" id="UP000023152">
    <property type="component" value="Unassembled WGS sequence"/>
</dbReference>
<dbReference type="PROSITE" id="PS50005">
    <property type="entry name" value="TPR"/>
    <property type="match status" value="3"/>
</dbReference>
<evidence type="ECO:0008006" key="6">
    <source>
        <dbReference type="Google" id="ProtNLM"/>
    </source>
</evidence>
<evidence type="ECO:0000256" key="2">
    <source>
        <dbReference type="ARBA" id="ARBA00022803"/>
    </source>
</evidence>
<dbReference type="OrthoDB" id="1667894at2759"/>
<organism evidence="4 5">
    <name type="scientific">Reticulomyxa filosa</name>
    <dbReference type="NCBI Taxonomy" id="46433"/>
    <lineage>
        <taxon>Eukaryota</taxon>
        <taxon>Sar</taxon>
        <taxon>Rhizaria</taxon>
        <taxon>Retaria</taxon>
        <taxon>Foraminifera</taxon>
        <taxon>Monothalamids</taxon>
        <taxon>Reticulomyxidae</taxon>
        <taxon>Reticulomyxa</taxon>
    </lineage>
</organism>
<dbReference type="Gene3D" id="1.25.40.10">
    <property type="entry name" value="Tetratricopeptide repeat domain"/>
    <property type="match status" value="2"/>
</dbReference>
<dbReference type="InterPro" id="IPR019734">
    <property type="entry name" value="TPR_rpt"/>
</dbReference>
<keyword evidence="5" id="KW-1185">Reference proteome</keyword>
<evidence type="ECO:0000256" key="1">
    <source>
        <dbReference type="ARBA" id="ARBA00022737"/>
    </source>
</evidence>
<dbReference type="Pfam" id="PF13424">
    <property type="entry name" value="TPR_12"/>
    <property type="match status" value="3"/>
</dbReference>
<dbReference type="SUPFAM" id="SSF48452">
    <property type="entry name" value="TPR-like"/>
    <property type="match status" value="2"/>
</dbReference>
<reference evidence="4 5" key="1">
    <citation type="journal article" date="2013" name="Curr. Biol.">
        <title>The Genome of the Foraminiferan Reticulomyxa filosa.</title>
        <authorList>
            <person name="Glockner G."/>
            <person name="Hulsmann N."/>
            <person name="Schleicher M."/>
            <person name="Noegel A.A."/>
            <person name="Eichinger L."/>
            <person name="Gallinger C."/>
            <person name="Pawlowski J."/>
            <person name="Sierra R."/>
            <person name="Euteneuer U."/>
            <person name="Pillet L."/>
            <person name="Moustafa A."/>
            <person name="Platzer M."/>
            <person name="Groth M."/>
            <person name="Szafranski K."/>
            <person name="Schliwa M."/>
        </authorList>
    </citation>
    <scope>NUCLEOTIDE SEQUENCE [LARGE SCALE GENOMIC DNA]</scope>
</reference>
<gene>
    <name evidence="4" type="ORF">RFI_25351</name>
</gene>
<dbReference type="InterPro" id="IPR011990">
    <property type="entry name" value="TPR-like_helical_dom_sf"/>
</dbReference>
<protein>
    <recommendedName>
        <fullName evidence="6">Nephrocystin-3</fullName>
    </recommendedName>
</protein>
<name>X6MG49_RETFI</name>
<evidence type="ECO:0000313" key="5">
    <source>
        <dbReference type="Proteomes" id="UP000023152"/>
    </source>
</evidence>
<dbReference type="PANTHER" id="PTHR45641">
    <property type="entry name" value="TETRATRICOPEPTIDE REPEAT PROTEIN (AFU_ORTHOLOGUE AFUA_6G03870)"/>
    <property type="match status" value="1"/>
</dbReference>
<dbReference type="SMART" id="SM00028">
    <property type="entry name" value="TPR"/>
    <property type="match status" value="4"/>
</dbReference>
<comment type="caution">
    <text evidence="4">The sequence shown here is derived from an EMBL/GenBank/DDBJ whole genome shotgun (WGS) entry which is preliminary data.</text>
</comment>
<sequence length="244" mass="28256">MFSLVIGSNLLNKSKLDEAIELFRFVLCVRLQTLPDSHVDVAQAYFWLGRTYDCKGQYNKSIEYYQKSLNISLIKFKPNHTNIATLYNHLGSVYDRKAEYDKAIAYCHKLLTIRSATDHPDIAASHNNLGSKKKLEPDCLDVASSYIDLAKVCYHKQEYNQAIQFGEKSLKLREKKLGFNHRDVGYSYNILGYINYRKGDKKNAKLNFENALSIYTRLEIKANLNLKYIVQFVLVFILFLLLDD</sequence>
<feature type="repeat" description="TPR" evidence="3">
    <location>
        <begin position="42"/>
        <end position="75"/>
    </location>
</feature>
<feature type="repeat" description="TPR" evidence="3">
    <location>
        <begin position="143"/>
        <end position="176"/>
    </location>
</feature>
<accession>X6MG49</accession>